<evidence type="ECO:0000259" key="4">
    <source>
        <dbReference type="Pfam" id="PF00205"/>
    </source>
</evidence>
<feature type="domain" description="Thiamine pyrophosphate enzyme N-terminal TPP-binding" evidence="6">
    <location>
        <begin position="2"/>
        <end position="99"/>
    </location>
</feature>
<dbReference type="SUPFAM" id="SSF52467">
    <property type="entry name" value="DHS-like NAD/FAD-binding domain"/>
    <property type="match status" value="1"/>
</dbReference>
<dbReference type="GO" id="GO:0009097">
    <property type="term" value="P:isoleucine biosynthetic process"/>
    <property type="evidence" value="ECO:0007669"/>
    <property type="project" value="TreeGrafter"/>
</dbReference>
<dbReference type="SUPFAM" id="SSF52518">
    <property type="entry name" value="Thiamin diphosphate-binding fold (THDP-binding)"/>
    <property type="match status" value="2"/>
</dbReference>
<evidence type="ECO:0000256" key="2">
    <source>
        <dbReference type="ARBA" id="ARBA00023052"/>
    </source>
</evidence>
<dbReference type="Gene3D" id="3.40.50.1220">
    <property type="entry name" value="TPP-binding domain"/>
    <property type="match status" value="1"/>
</dbReference>
<dbReference type="GO" id="GO:0005948">
    <property type="term" value="C:acetolactate synthase complex"/>
    <property type="evidence" value="ECO:0007669"/>
    <property type="project" value="TreeGrafter"/>
</dbReference>
<dbReference type="InterPro" id="IPR012000">
    <property type="entry name" value="Thiamin_PyroP_enz_cen_dom"/>
</dbReference>
<dbReference type="EMBL" id="HQ856049">
    <property type="protein sequence ID" value="AER58186.1"/>
    <property type="molecule type" value="Genomic_DNA"/>
</dbReference>
<dbReference type="GO" id="GO:0030976">
    <property type="term" value="F:thiamine pyrophosphate binding"/>
    <property type="evidence" value="ECO:0007669"/>
    <property type="project" value="InterPro"/>
</dbReference>
<dbReference type="InterPro" id="IPR045229">
    <property type="entry name" value="TPP_enz"/>
</dbReference>
<dbReference type="GO" id="GO:0000287">
    <property type="term" value="F:magnesium ion binding"/>
    <property type="evidence" value="ECO:0007669"/>
    <property type="project" value="InterPro"/>
</dbReference>
<comment type="similarity">
    <text evidence="1 3">Belongs to the TPP enzyme family.</text>
</comment>
<accession>G8DPK8</accession>
<dbReference type="InterPro" id="IPR000399">
    <property type="entry name" value="TPP-bd_CS"/>
</dbReference>
<dbReference type="GO" id="GO:0009099">
    <property type="term" value="P:L-valine biosynthetic process"/>
    <property type="evidence" value="ECO:0007669"/>
    <property type="project" value="TreeGrafter"/>
</dbReference>
<dbReference type="FunFam" id="3.40.50.970:FF:000007">
    <property type="entry name" value="Acetolactate synthase"/>
    <property type="match status" value="1"/>
</dbReference>
<organism evidence="7">
    <name type="scientific">uncultured Acidobacteriota bacterium</name>
    <dbReference type="NCBI Taxonomy" id="171953"/>
    <lineage>
        <taxon>Bacteria</taxon>
        <taxon>Pseudomonadati</taxon>
        <taxon>Acidobacteriota</taxon>
        <taxon>environmental samples</taxon>
    </lineage>
</organism>
<name>G8DPK8_9BACT</name>
<dbReference type="Pfam" id="PF00205">
    <property type="entry name" value="TPP_enzyme_M"/>
    <property type="match status" value="1"/>
</dbReference>
<sequence>MAGSLAARGVQYIFGLPGGEIVAFIDACRRAGIRFLLTGHEASAAWMAQVVGQITGVPGVCAATLGPGATNLVTGVANAWLDRAPMLTVTAQIPGAAMETMTHQRVPLDRLFAPITKGSFAVGFGDTVALVEHSMDRAAAPRPGPVHISLPSDLAVHEYHERPRQEAIDLPTGGPPDLHPISTRLEAAARPIVIIGLGAMPAAAPAIRAFIDRLQAPFLVTPKAKGIASEDHPLFAGVASGMAIDRDIVETIKSADLVIGIGFDPVECDKTWFADVDVVSIDSASMVEGRYRPLEAIGDLGELVACLNPAPKPWHAELPKREAQAGLSPLRLIEELRSIFPRDGIAACDVGSHKLVMGQFWRSYEPGTFFMSNGLSGMGFGLPAAIAAQLCHPQKHVMAVVGDGGMLMMIHDLVLIRELGLPILIVVLSDRSLSLIRVSEERRGFPAYGVDFTPPDFAAIAQAFGIAGRRVASIAEAKSCAERALTERAPFVIDVPIDYREYYDLV</sequence>
<evidence type="ECO:0000256" key="1">
    <source>
        <dbReference type="ARBA" id="ARBA00007812"/>
    </source>
</evidence>
<dbReference type="PROSITE" id="PS00187">
    <property type="entry name" value="TPP_ENZYMES"/>
    <property type="match status" value="1"/>
</dbReference>
<evidence type="ECO:0000259" key="5">
    <source>
        <dbReference type="Pfam" id="PF02775"/>
    </source>
</evidence>
<dbReference type="InterPro" id="IPR029061">
    <property type="entry name" value="THDP-binding"/>
</dbReference>
<dbReference type="InterPro" id="IPR012001">
    <property type="entry name" value="Thiamin_PyroP_enz_TPP-bd_dom"/>
</dbReference>
<reference evidence="7" key="1">
    <citation type="journal article" date="2012" name="FEMS Microbiol. Ecol.">
        <title>Characterization of a new Acidobacteria-derived moderately thermostable lipase from a Brazilian Atlantic Forest soil metagenome.</title>
        <authorList>
            <person name="Faoro H."/>
            <person name="Glogauer A."/>
            <person name="Couto G.H."/>
            <person name="de Souza E.M."/>
            <person name="Rigo L.U."/>
            <person name="Cruz L.M."/>
            <person name="Monteiro R.A."/>
            <person name="de Oliveira Pedrosa F."/>
        </authorList>
    </citation>
    <scope>NUCLEOTIDE SEQUENCE</scope>
</reference>
<proteinExistence type="inferred from homology"/>
<feature type="domain" description="Thiamine pyrophosphate enzyme central" evidence="4">
    <location>
        <begin position="183"/>
        <end position="305"/>
    </location>
</feature>
<dbReference type="GO" id="GO:0050660">
    <property type="term" value="F:flavin adenine dinucleotide binding"/>
    <property type="evidence" value="ECO:0007669"/>
    <property type="project" value="TreeGrafter"/>
</dbReference>
<evidence type="ECO:0000256" key="3">
    <source>
        <dbReference type="RuleBase" id="RU362132"/>
    </source>
</evidence>
<protein>
    <submittedName>
        <fullName evidence="7">Acetolactate synthase</fullName>
    </submittedName>
</protein>
<dbReference type="InterPro" id="IPR011766">
    <property type="entry name" value="TPP_enzyme_TPP-bd"/>
</dbReference>
<feature type="domain" description="Thiamine pyrophosphate enzyme TPP-binding" evidence="5">
    <location>
        <begin position="349"/>
        <end position="495"/>
    </location>
</feature>
<dbReference type="CDD" id="cd07035">
    <property type="entry name" value="TPP_PYR_POX_like"/>
    <property type="match status" value="1"/>
</dbReference>
<dbReference type="InterPro" id="IPR029035">
    <property type="entry name" value="DHS-like_NAD/FAD-binding_dom"/>
</dbReference>
<dbReference type="GO" id="GO:0003984">
    <property type="term" value="F:acetolactate synthase activity"/>
    <property type="evidence" value="ECO:0007669"/>
    <property type="project" value="TreeGrafter"/>
</dbReference>
<evidence type="ECO:0000313" key="7">
    <source>
        <dbReference type="EMBL" id="AER58186.1"/>
    </source>
</evidence>
<evidence type="ECO:0000259" key="6">
    <source>
        <dbReference type="Pfam" id="PF02776"/>
    </source>
</evidence>
<keyword evidence="2 3" id="KW-0786">Thiamine pyrophosphate</keyword>
<dbReference type="PANTHER" id="PTHR18968:SF129">
    <property type="entry name" value="ACETOLACTATE SYNTHASE"/>
    <property type="match status" value="1"/>
</dbReference>
<dbReference type="Pfam" id="PF02776">
    <property type="entry name" value="TPP_enzyme_N"/>
    <property type="match status" value="1"/>
</dbReference>
<gene>
    <name evidence="7" type="ORF">LP001_003</name>
</gene>
<dbReference type="Pfam" id="PF02775">
    <property type="entry name" value="TPP_enzyme_C"/>
    <property type="match status" value="1"/>
</dbReference>
<dbReference type="Gene3D" id="3.40.50.970">
    <property type="match status" value="2"/>
</dbReference>
<dbReference type="PANTHER" id="PTHR18968">
    <property type="entry name" value="THIAMINE PYROPHOSPHATE ENZYMES"/>
    <property type="match status" value="1"/>
</dbReference>
<dbReference type="AlphaFoldDB" id="G8DPK8"/>